<comment type="caution">
    <text evidence="2">The sequence shown here is derived from an EMBL/GenBank/DDBJ whole genome shotgun (WGS) entry which is preliminary data.</text>
</comment>
<evidence type="ECO:0000313" key="3">
    <source>
        <dbReference type="Proteomes" id="UP000297396"/>
    </source>
</evidence>
<dbReference type="Proteomes" id="UP000297396">
    <property type="component" value="Unassembled WGS sequence"/>
</dbReference>
<name>A0A4Y9K9P0_9PAST</name>
<dbReference type="AlphaFoldDB" id="A0A4Y9K9P0"/>
<evidence type="ECO:0000313" key="2">
    <source>
        <dbReference type="EMBL" id="TFV13345.1"/>
    </source>
</evidence>
<feature type="transmembrane region" description="Helical" evidence="1">
    <location>
        <begin position="73"/>
        <end position="90"/>
    </location>
</feature>
<evidence type="ECO:0000256" key="1">
    <source>
        <dbReference type="SAM" id="Phobius"/>
    </source>
</evidence>
<sequence>MMLIDYCSLACPHCHQSIKIPLIKPVQWIKQCPHCQQAIKYKYSFGKFFITFLLGYAIVMLICHMLLSEYPKIYFILAMIGGFMTQHFLGDAHFDKEE</sequence>
<keyword evidence="1" id="KW-0812">Transmembrane</keyword>
<proteinExistence type="predicted"/>
<protein>
    <submittedName>
        <fullName evidence="2">Uncharacterized protein</fullName>
    </submittedName>
</protein>
<keyword evidence="1" id="KW-0472">Membrane</keyword>
<reference evidence="2 3" key="1">
    <citation type="submission" date="2019-03" db="EMBL/GenBank/DDBJ databases">
        <title>Diversity of the mouse oral microbiome.</title>
        <authorList>
            <person name="Joseph S."/>
            <person name="Aduse-Opoku J."/>
            <person name="Curtis M."/>
            <person name="Wade W."/>
            <person name="Hashim A."/>
        </authorList>
    </citation>
    <scope>NUCLEOTIDE SEQUENCE [LARGE SCALE GENOMIC DNA]</scope>
    <source>
        <strain evidence="2 3">WT12</strain>
    </source>
</reference>
<organism evidence="2 3">
    <name type="scientific">Muribacter muris</name>
    <dbReference type="NCBI Taxonomy" id="67855"/>
    <lineage>
        <taxon>Bacteria</taxon>
        <taxon>Pseudomonadati</taxon>
        <taxon>Pseudomonadota</taxon>
        <taxon>Gammaproteobacteria</taxon>
        <taxon>Pasteurellales</taxon>
        <taxon>Pasteurellaceae</taxon>
        <taxon>Muribacter</taxon>
    </lineage>
</organism>
<keyword evidence="1" id="KW-1133">Transmembrane helix</keyword>
<feature type="transmembrane region" description="Helical" evidence="1">
    <location>
        <begin position="48"/>
        <end position="67"/>
    </location>
</feature>
<accession>A0A4Y9K9P0</accession>
<dbReference type="RefSeq" id="WP_194186354.1">
    <property type="nucleotide sequence ID" value="NZ_JADGLC010000001.1"/>
</dbReference>
<gene>
    <name evidence="2" type="ORF">E4T80_00435</name>
</gene>
<dbReference type="EMBL" id="SPPA01000001">
    <property type="protein sequence ID" value="TFV13345.1"/>
    <property type="molecule type" value="Genomic_DNA"/>
</dbReference>